<evidence type="ECO:0000313" key="6">
    <source>
        <dbReference type="Proteomes" id="UP000253594"/>
    </source>
</evidence>
<dbReference type="Proteomes" id="UP000276985">
    <property type="component" value="Unassembled WGS sequence"/>
</dbReference>
<reference evidence="2 6" key="3">
    <citation type="submission" date="2018-07" db="EMBL/GenBank/DDBJ databases">
        <title>Mechanisms of high-level aminoglycoside resistance among Gram-negative pathogens in Brazil.</title>
        <authorList>
            <person name="Ballaben A.S."/>
            <person name="Darini A.L.C."/>
            <person name="Doi Y."/>
        </authorList>
    </citation>
    <scope>NUCLEOTIDE SEQUENCE [LARGE SCALE GENOMIC DNA]</scope>
    <source>
        <strain evidence="2 6">B2-305</strain>
    </source>
</reference>
<evidence type="ECO:0000313" key="7">
    <source>
        <dbReference type="Proteomes" id="UP000276985"/>
    </source>
</evidence>
<evidence type="ECO:0000313" key="4">
    <source>
        <dbReference type="EMBL" id="RTS43176.1"/>
    </source>
</evidence>
<comment type="caution">
    <text evidence="3">The sequence shown here is derived from an EMBL/GenBank/DDBJ whole genome shotgun (WGS) entry which is preliminary data.</text>
</comment>
<dbReference type="KEGG" id="paeb:NCGM1900_4794"/>
<organism evidence="3 8">
    <name type="scientific">Pseudomonas aeruginosa</name>
    <dbReference type="NCBI Taxonomy" id="287"/>
    <lineage>
        <taxon>Bacteria</taxon>
        <taxon>Pseudomonadati</taxon>
        <taxon>Pseudomonadota</taxon>
        <taxon>Gammaproteobacteria</taxon>
        <taxon>Pseudomonadales</taxon>
        <taxon>Pseudomonadaceae</taxon>
        <taxon>Pseudomonas</taxon>
    </lineage>
</organism>
<dbReference type="AlphaFoldDB" id="A0A077JV96"/>
<dbReference type="Proteomes" id="UP000253594">
    <property type="component" value="Unassembled WGS sequence"/>
</dbReference>
<dbReference type="KEGG" id="ppaa:B7D75_16200"/>
<sequence length="62" mass="7167">MLYIMDAELIEGNYVLYQGDLSTIELEKLKRGQEQLRWILAWPLEISDNAATERPLTTRGLS</sequence>
<keyword evidence="3" id="KW-0670">Pyruvate</keyword>
<gene>
    <name evidence="1" type="ORF">CAZ10_29845</name>
    <name evidence="2" type="ORF">DT376_23505</name>
    <name evidence="4" type="ORF">DY940_22260</name>
    <name evidence="3" type="ORF">IPC1295_05615</name>
</gene>
<evidence type="ECO:0000313" key="8">
    <source>
        <dbReference type="Proteomes" id="UP000284767"/>
    </source>
</evidence>
<accession>A0A077JV96</accession>
<protein>
    <submittedName>
        <fullName evidence="3">Phosphoenolpyruvate synthase</fullName>
    </submittedName>
</protein>
<dbReference type="EMBL" id="RXTL01000028">
    <property type="protein sequence ID" value="RTS43176.1"/>
    <property type="molecule type" value="Genomic_DNA"/>
</dbReference>
<dbReference type="EMBL" id="NSNE01000002">
    <property type="protein sequence ID" value="RPM21880.1"/>
    <property type="molecule type" value="Genomic_DNA"/>
</dbReference>
<reference evidence="3 8" key="2">
    <citation type="submission" date="2017-08" db="EMBL/GenBank/DDBJ databases">
        <authorList>
            <person name="Feschi L."/>
            <person name="Jeukens J."/>
            <person name="Emond-Rheault J.-G."/>
            <person name="Kukavica-Ibrulj I."/>
            <person name="Boyle B."/>
            <person name="Levesque R.C."/>
        </authorList>
    </citation>
    <scope>NUCLEOTIDE SEQUENCE [LARGE SCALE GENOMIC DNA]</scope>
    <source>
        <strain evidence="3 8">PA-W36</strain>
    </source>
</reference>
<accession>A0A1S1C0D3</accession>
<dbReference type="Proteomes" id="UP000194857">
    <property type="component" value="Unassembled WGS sequence"/>
</dbReference>
<dbReference type="Proteomes" id="UP000284767">
    <property type="component" value="Unassembled WGS sequence"/>
</dbReference>
<reference evidence="4 7" key="4">
    <citation type="submission" date="2018-12" db="EMBL/GenBank/DDBJ databases">
        <title>Pseudomonas aeruginosa Diversity Panel.</title>
        <authorList>
            <person name="Snesrud E."/>
            <person name="Mcgann P."/>
        </authorList>
    </citation>
    <scope>NUCLEOTIDE SEQUENCE [LARGE SCALE GENOMIC DNA]</scope>
    <source>
        <strain evidence="4 7">MRSN6241</strain>
    </source>
</reference>
<reference evidence="1 5" key="1">
    <citation type="submission" date="2017-05" db="EMBL/GenBank/DDBJ databases">
        <authorList>
            <person name="Song R."/>
            <person name="Chenine A.L."/>
            <person name="Ruprecht R.M."/>
        </authorList>
    </citation>
    <scope>NUCLEOTIDE SEQUENCE [LARGE SCALE GENOMIC DNA]</scope>
    <source>
        <strain evidence="1 5">S567_C10_BS</strain>
    </source>
</reference>
<evidence type="ECO:0000313" key="2">
    <source>
        <dbReference type="EMBL" id="RCI72486.1"/>
    </source>
</evidence>
<dbReference type="EMBL" id="QORE01000935">
    <property type="protein sequence ID" value="RCI72486.1"/>
    <property type="molecule type" value="Genomic_DNA"/>
</dbReference>
<evidence type="ECO:0000313" key="1">
    <source>
        <dbReference type="EMBL" id="OTI56416.1"/>
    </source>
</evidence>
<proteinExistence type="predicted"/>
<evidence type="ECO:0000313" key="5">
    <source>
        <dbReference type="Proteomes" id="UP000194857"/>
    </source>
</evidence>
<dbReference type="EMBL" id="NFFZ01000022">
    <property type="protein sequence ID" value="OTI56416.1"/>
    <property type="molecule type" value="Genomic_DNA"/>
</dbReference>
<name>A0A077JV96_PSEAI</name>
<evidence type="ECO:0000313" key="3">
    <source>
        <dbReference type="EMBL" id="RPM21880.1"/>
    </source>
</evidence>
<reference evidence="3 8" key="5">
    <citation type="submission" date="2019-01" db="EMBL/GenBank/DDBJ databases">
        <title>The Pseudomonas aeruginosa pan-genome provides new insights on its population structure, horizontal gene transfer and pathogenicity.</title>
        <authorList>
            <person name="Freschi L."/>
            <person name="Vincent A.T."/>
            <person name="Jeukens J."/>
            <person name="Emond-Rheault J.-G."/>
            <person name="Kukavica-Ibrulj I."/>
            <person name="Dupont M.-J."/>
            <person name="Charette S.J."/>
            <person name="Boyle B."/>
            <person name="Levesque R.C."/>
        </authorList>
    </citation>
    <scope>NUCLEOTIDE SEQUENCE [LARGE SCALE GENOMIC DNA]</scope>
    <source>
        <strain evidence="3 8">PA-W36</strain>
    </source>
</reference>